<evidence type="ECO:0000256" key="4">
    <source>
        <dbReference type="ARBA" id="ARBA00017099"/>
    </source>
</evidence>
<reference evidence="9" key="1">
    <citation type="journal article" date="2019" name="Int. J. Syst. Evol. Microbiol.">
        <title>The Global Catalogue of Microorganisms (GCM) 10K type strain sequencing project: providing services to taxonomists for standard genome sequencing and annotation.</title>
        <authorList>
            <consortium name="The Broad Institute Genomics Platform"/>
            <consortium name="The Broad Institute Genome Sequencing Center for Infectious Disease"/>
            <person name="Wu L."/>
            <person name="Ma J."/>
        </authorList>
    </citation>
    <scope>NUCLEOTIDE SEQUENCE [LARGE SCALE GENOMIC DNA]</scope>
    <source>
        <strain evidence="9">JCM 18285</strain>
    </source>
</reference>
<keyword evidence="9" id="KW-1185">Reference proteome</keyword>
<keyword evidence="6" id="KW-0521">NADP</keyword>
<gene>
    <name evidence="8" type="ORF">GCM10023314_16980</name>
</gene>
<accession>A0ABP9GIT0</accession>
<organism evidence="8 9">
    <name type="scientific">Algibacter agarivorans</name>
    <dbReference type="NCBI Taxonomy" id="1109741"/>
    <lineage>
        <taxon>Bacteria</taxon>
        <taxon>Pseudomonadati</taxon>
        <taxon>Bacteroidota</taxon>
        <taxon>Flavobacteriia</taxon>
        <taxon>Flavobacteriales</taxon>
        <taxon>Flavobacteriaceae</taxon>
        <taxon>Algibacter</taxon>
    </lineage>
</organism>
<dbReference type="Gene3D" id="3.40.50.720">
    <property type="entry name" value="NAD(P)-binding Rossmann-like Domain"/>
    <property type="match status" value="1"/>
</dbReference>
<feature type="domain" description="RmlD-like substrate binding" evidence="7">
    <location>
        <begin position="91"/>
        <end position="249"/>
    </location>
</feature>
<evidence type="ECO:0000256" key="3">
    <source>
        <dbReference type="ARBA" id="ARBA00012929"/>
    </source>
</evidence>
<dbReference type="Proteomes" id="UP001501302">
    <property type="component" value="Unassembled WGS sequence"/>
</dbReference>
<dbReference type="EMBL" id="BAABJJ010000026">
    <property type="protein sequence ID" value="GAA4944546.1"/>
    <property type="molecule type" value="Genomic_DNA"/>
</dbReference>
<dbReference type="PANTHER" id="PTHR10491:SF4">
    <property type="entry name" value="METHIONINE ADENOSYLTRANSFERASE 2 SUBUNIT BETA"/>
    <property type="match status" value="1"/>
</dbReference>
<evidence type="ECO:0000256" key="1">
    <source>
        <dbReference type="ARBA" id="ARBA00004781"/>
    </source>
</evidence>
<dbReference type="SUPFAM" id="SSF51735">
    <property type="entry name" value="NAD(P)-binding Rossmann-fold domains"/>
    <property type="match status" value="1"/>
</dbReference>
<evidence type="ECO:0000259" key="7">
    <source>
        <dbReference type="Pfam" id="PF04321"/>
    </source>
</evidence>
<dbReference type="PANTHER" id="PTHR10491">
    <property type="entry name" value="DTDP-4-DEHYDRORHAMNOSE REDUCTASE"/>
    <property type="match status" value="1"/>
</dbReference>
<comment type="function">
    <text evidence="6">Catalyzes the reduction of dTDP-6-deoxy-L-lyxo-4-hexulose to yield dTDP-L-rhamnose.</text>
</comment>
<comment type="catalytic activity">
    <reaction evidence="5">
        <text>dTDP-beta-L-rhamnose + NADP(+) = dTDP-4-dehydro-beta-L-rhamnose + NADPH + H(+)</text>
        <dbReference type="Rhea" id="RHEA:21796"/>
        <dbReference type="ChEBI" id="CHEBI:15378"/>
        <dbReference type="ChEBI" id="CHEBI:57510"/>
        <dbReference type="ChEBI" id="CHEBI:57783"/>
        <dbReference type="ChEBI" id="CHEBI:58349"/>
        <dbReference type="ChEBI" id="CHEBI:62830"/>
        <dbReference type="EC" id="1.1.1.133"/>
    </reaction>
</comment>
<comment type="caution">
    <text evidence="8">The sequence shown here is derived from an EMBL/GenBank/DDBJ whole genome shotgun (WGS) entry which is preliminary data.</text>
</comment>
<protein>
    <recommendedName>
        <fullName evidence="4 6">dTDP-4-dehydrorhamnose reductase</fullName>
        <ecNumber evidence="3 6">1.1.1.133</ecNumber>
    </recommendedName>
</protein>
<evidence type="ECO:0000313" key="8">
    <source>
        <dbReference type="EMBL" id="GAA4944546.1"/>
    </source>
</evidence>
<name>A0ABP9GIT0_9FLAO</name>
<evidence type="ECO:0000256" key="5">
    <source>
        <dbReference type="ARBA" id="ARBA00048200"/>
    </source>
</evidence>
<dbReference type="Pfam" id="PF04321">
    <property type="entry name" value="RmlD_sub_bind"/>
    <property type="match status" value="1"/>
</dbReference>
<evidence type="ECO:0000256" key="2">
    <source>
        <dbReference type="ARBA" id="ARBA00010944"/>
    </source>
</evidence>
<keyword evidence="6" id="KW-0560">Oxidoreductase</keyword>
<proteinExistence type="inferred from homology"/>
<dbReference type="EC" id="1.1.1.133" evidence="3 6"/>
<dbReference type="InterPro" id="IPR029903">
    <property type="entry name" value="RmlD-like-bd"/>
</dbReference>
<dbReference type="InterPro" id="IPR036291">
    <property type="entry name" value="NAD(P)-bd_dom_sf"/>
</dbReference>
<comment type="pathway">
    <text evidence="1 6">Carbohydrate biosynthesis; dTDP-L-rhamnose biosynthesis.</text>
</comment>
<comment type="similarity">
    <text evidence="2 6">Belongs to the dTDP-4-dehydrorhamnose reductase family.</text>
</comment>
<dbReference type="InterPro" id="IPR005913">
    <property type="entry name" value="dTDP_dehydrorham_reduct"/>
</dbReference>
<sequence>MKKMVRKESKHSILILGASGFLGGAIYKELCSYFRTFGTYNTSNKSFEKNSHFFQYNMEEDDIYEILDIVKPTIIISALRGDFSKQILLHQHLAEYVFTNKIRLIFLSSANVFDAYVKYPSYEQDKTYSNSIYGHFKIKIENMLLRLPKKQIAILRLPMVFGSQSPRVQEIVQLVKAKEPIEIFPNLIMNVNTYSKITQQIHYIINRNKSGIFHLGSHDLVHHDDFIKEIVESFQLEETAIYKRVYTTNNDRYLAVLPKLNKLPKHLQLVSQDILSELKI</sequence>
<evidence type="ECO:0000256" key="6">
    <source>
        <dbReference type="RuleBase" id="RU364082"/>
    </source>
</evidence>
<evidence type="ECO:0000313" key="9">
    <source>
        <dbReference type="Proteomes" id="UP001501302"/>
    </source>
</evidence>